<feature type="modified residue" description="N6-(pyridoxal phosphate)lysine" evidence="6">
    <location>
        <position position="117"/>
    </location>
</feature>
<reference evidence="8 9" key="1">
    <citation type="submission" date="2014-11" db="EMBL/GenBank/DDBJ databases">
        <title>Symbiosis island explosion on the genome of extra-slow-growing strains of soybean bradyrhizobia with massive insertion sequences.</title>
        <authorList>
            <person name="Iida T."/>
            <person name="Minamisawa K."/>
        </authorList>
    </citation>
    <scope>NUCLEOTIDE SEQUENCE [LARGE SCALE GENOMIC DNA]</scope>
    <source>
        <strain evidence="8 9">NK6</strain>
    </source>
</reference>
<dbReference type="Pfam" id="PF24857">
    <property type="entry name" value="THR4_C"/>
    <property type="match status" value="1"/>
</dbReference>
<dbReference type="InterPro" id="IPR051166">
    <property type="entry name" value="Threonine_Synthase"/>
</dbReference>
<protein>
    <recommendedName>
        <fullName evidence="5">Threonine synthase</fullName>
        <ecNumber evidence="5">4.2.3.1</ecNumber>
    </recommendedName>
</protein>
<dbReference type="InterPro" id="IPR029144">
    <property type="entry name" value="Thr_synth_N"/>
</dbReference>
<proteinExistence type="inferred from homology"/>
<dbReference type="PANTHER" id="PTHR42690">
    <property type="entry name" value="THREONINE SYNTHASE FAMILY MEMBER"/>
    <property type="match status" value="1"/>
</dbReference>
<evidence type="ECO:0000256" key="6">
    <source>
        <dbReference type="PIRSR" id="PIRSR604450-51"/>
    </source>
</evidence>
<accession>A0A0E3VTW7</accession>
<dbReference type="Pfam" id="PF14821">
    <property type="entry name" value="Thr_synth_N"/>
    <property type="match status" value="1"/>
</dbReference>
<dbReference type="GO" id="GO:0009088">
    <property type="term" value="P:threonine biosynthetic process"/>
    <property type="evidence" value="ECO:0007669"/>
    <property type="project" value="UniProtKB-UniRule"/>
</dbReference>
<dbReference type="GO" id="GO:0004795">
    <property type="term" value="F:threonine synthase activity"/>
    <property type="evidence" value="ECO:0007669"/>
    <property type="project" value="UniProtKB-UniRule"/>
</dbReference>
<dbReference type="Gene3D" id="3.40.50.1100">
    <property type="match status" value="2"/>
</dbReference>
<evidence type="ECO:0000256" key="1">
    <source>
        <dbReference type="ARBA" id="ARBA00001933"/>
    </source>
</evidence>
<dbReference type="CDD" id="cd01560">
    <property type="entry name" value="Thr-synth_2"/>
    <property type="match status" value="1"/>
</dbReference>
<dbReference type="FunFam" id="3.90.1380.10:FF:000002">
    <property type="entry name" value="Threonine synthase"/>
    <property type="match status" value="1"/>
</dbReference>
<dbReference type="Proteomes" id="UP000063308">
    <property type="component" value="Chromosome"/>
</dbReference>
<dbReference type="EC" id="4.2.3.1" evidence="5"/>
<dbReference type="SUPFAM" id="SSF53686">
    <property type="entry name" value="Tryptophan synthase beta subunit-like PLP-dependent enzymes"/>
    <property type="match status" value="1"/>
</dbReference>
<evidence type="ECO:0000256" key="3">
    <source>
        <dbReference type="ARBA" id="ARBA00022898"/>
    </source>
</evidence>
<sequence length="476" mass="51534">MEGSLTRYISTRGEAPELGFCDVMLTGLARDGGLYVPATWPQLSADTIAGFFGRPYWEVAVDVIRPFAGGEITDAELGRMANEAYATFRHPAVVPLRQMSPHQFVLELFHGPTLAFKDVAMQLISRLMDHVLAKRGQRTTIVVATSGDTGGAAVEAFAGLENVDLIVLFPHGRISEVQRRMMTTTGAANVHALAIEGTFDDCQALVKGMFNNHRFRDATSLSGVNSINWARIVAQVVYYFTSAVAAGAPARAVDFVVPTGNFGDIFAGYVAKRMGLPVRTLRIAANVNDILARTLKTGIYEVREVHATASPSMDIQISSNFERLLFEAGRRDAAGVRRLMDSLKQSGRFVLPDATLAAIREEFDAGRADETETEAAIRAAWREAGELVDPHTAVALAVADRDTTDTTVPSIVLSTAHPAKFPDAVEAACGQRPQLPAWLDGLMTKSEHMKVMKNDQAEVERFVLSVSRAAKQGVAG</sequence>
<gene>
    <name evidence="8" type="ORF">NK6_3202</name>
</gene>
<dbReference type="PANTHER" id="PTHR42690:SF1">
    <property type="entry name" value="THREONINE SYNTHASE-LIKE 2"/>
    <property type="match status" value="1"/>
</dbReference>
<comment type="similarity">
    <text evidence="2">Belongs to the threonine synthase family.</text>
</comment>
<dbReference type="InterPro" id="IPR036052">
    <property type="entry name" value="TrpB-like_PALP_sf"/>
</dbReference>
<feature type="domain" description="Threonine synthase N-terminal" evidence="7">
    <location>
        <begin position="7"/>
        <end position="85"/>
    </location>
</feature>
<evidence type="ECO:0000256" key="5">
    <source>
        <dbReference type="NCBIfam" id="TIGR00260"/>
    </source>
</evidence>
<evidence type="ECO:0000256" key="2">
    <source>
        <dbReference type="ARBA" id="ARBA00005517"/>
    </source>
</evidence>
<evidence type="ECO:0000259" key="7">
    <source>
        <dbReference type="Pfam" id="PF14821"/>
    </source>
</evidence>
<keyword evidence="4" id="KW-0456">Lyase</keyword>
<evidence type="ECO:0000256" key="4">
    <source>
        <dbReference type="ARBA" id="ARBA00023239"/>
    </source>
</evidence>
<dbReference type="InterPro" id="IPR037158">
    <property type="entry name" value="Thr_synth_N_sf"/>
</dbReference>
<evidence type="ECO:0000313" key="8">
    <source>
        <dbReference type="EMBL" id="BAR56380.1"/>
    </source>
</evidence>
<comment type="cofactor">
    <cofactor evidence="1 6">
        <name>pyridoxal 5'-phosphate</name>
        <dbReference type="ChEBI" id="CHEBI:597326"/>
    </cofactor>
</comment>
<dbReference type="NCBIfam" id="TIGR00260">
    <property type="entry name" value="thrC"/>
    <property type="match status" value="1"/>
</dbReference>
<keyword evidence="3 6" id="KW-0663">Pyridoxal phosphate</keyword>
<dbReference type="Gene3D" id="3.90.1380.10">
    <property type="entry name" value="Threonine synthase, N-terminal domain"/>
    <property type="match status" value="1"/>
</dbReference>
<organism evidence="8 9">
    <name type="scientific">Bradyrhizobium diazoefficiens</name>
    <dbReference type="NCBI Taxonomy" id="1355477"/>
    <lineage>
        <taxon>Bacteria</taxon>
        <taxon>Pseudomonadati</taxon>
        <taxon>Pseudomonadota</taxon>
        <taxon>Alphaproteobacteria</taxon>
        <taxon>Hyphomicrobiales</taxon>
        <taxon>Nitrobacteraceae</taxon>
        <taxon>Bradyrhizobium</taxon>
    </lineage>
</organism>
<dbReference type="FunFam" id="3.40.50.1100:FF:000052">
    <property type="entry name" value="Threonine synthase"/>
    <property type="match status" value="1"/>
</dbReference>
<dbReference type="InterPro" id="IPR004450">
    <property type="entry name" value="Thr_synthase-like"/>
</dbReference>
<dbReference type="EMBL" id="AP014685">
    <property type="protein sequence ID" value="BAR56380.1"/>
    <property type="molecule type" value="Genomic_DNA"/>
</dbReference>
<name>A0A0E3VTW7_9BRAD</name>
<evidence type="ECO:0000313" key="9">
    <source>
        <dbReference type="Proteomes" id="UP000063308"/>
    </source>
</evidence>
<dbReference type="AlphaFoldDB" id="A0A0E3VTW7"/>